<evidence type="ECO:0000313" key="2">
    <source>
        <dbReference type="Proteomes" id="UP000069940"/>
    </source>
</evidence>
<dbReference type="GeneID" id="134291970"/>
<reference evidence="1" key="2">
    <citation type="submission" date="2025-05" db="UniProtKB">
        <authorList>
            <consortium name="EnsemblMetazoa"/>
        </authorList>
    </citation>
    <scope>IDENTIFICATION</scope>
    <source>
        <strain evidence="1">Foshan</strain>
    </source>
</reference>
<organism evidence="1 2">
    <name type="scientific">Aedes albopictus</name>
    <name type="common">Asian tiger mosquito</name>
    <name type="synonym">Stegomyia albopicta</name>
    <dbReference type="NCBI Taxonomy" id="7160"/>
    <lineage>
        <taxon>Eukaryota</taxon>
        <taxon>Metazoa</taxon>
        <taxon>Ecdysozoa</taxon>
        <taxon>Arthropoda</taxon>
        <taxon>Hexapoda</taxon>
        <taxon>Insecta</taxon>
        <taxon>Pterygota</taxon>
        <taxon>Neoptera</taxon>
        <taxon>Endopterygota</taxon>
        <taxon>Diptera</taxon>
        <taxon>Nematocera</taxon>
        <taxon>Culicoidea</taxon>
        <taxon>Culicidae</taxon>
        <taxon>Culicinae</taxon>
        <taxon>Aedini</taxon>
        <taxon>Aedes</taxon>
        <taxon>Stegomyia</taxon>
    </lineage>
</organism>
<protein>
    <recommendedName>
        <fullName evidence="3">Reverse transcriptase zinc-binding domain-containing protein</fullName>
    </recommendedName>
</protein>
<evidence type="ECO:0008006" key="3">
    <source>
        <dbReference type="Google" id="ProtNLM"/>
    </source>
</evidence>
<name>A0ABM1YYP2_AEDAL</name>
<dbReference type="RefSeq" id="XP_062716521.1">
    <property type="nucleotide sequence ID" value="XM_062860537.1"/>
</dbReference>
<dbReference type="EnsemblMetazoa" id="AALFPA23_013299.R19255">
    <property type="protein sequence ID" value="AALFPA23_013299.P19255"/>
    <property type="gene ID" value="AALFPA23_013299"/>
</dbReference>
<keyword evidence="2" id="KW-1185">Reference proteome</keyword>
<evidence type="ECO:0000313" key="1">
    <source>
        <dbReference type="EnsemblMetazoa" id="AALFPA23_013299.P19255"/>
    </source>
</evidence>
<proteinExistence type="predicted"/>
<reference evidence="2" key="1">
    <citation type="journal article" date="2015" name="Proc. Natl. Acad. Sci. U.S.A.">
        <title>Genome sequence of the Asian Tiger mosquito, Aedes albopictus, reveals insights into its biology, genetics, and evolution.</title>
        <authorList>
            <person name="Chen X.G."/>
            <person name="Jiang X."/>
            <person name="Gu J."/>
            <person name="Xu M."/>
            <person name="Wu Y."/>
            <person name="Deng Y."/>
            <person name="Zhang C."/>
            <person name="Bonizzoni M."/>
            <person name="Dermauw W."/>
            <person name="Vontas J."/>
            <person name="Armbruster P."/>
            <person name="Huang X."/>
            <person name="Yang Y."/>
            <person name="Zhang H."/>
            <person name="He W."/>
            <person name="Peng H."/>
            <person name="Liu Y."/>
            <person name="Wu K."/>
            <person name="Chen J."/>
            <person name="Lirakis M."/>
            <person name="Topalis P."/>
            <person name="Van Leeuwen T."/>
            <person name="Hall A.B."/>
            <person name="Jiang X."/>
            <person name="Thorpe C."/>
            <person name="Mueller R.L."/>
            <person name="Sun C."/>
            <person name="Waterhouse R.M."/>
            <person name="Yan G."/>
            <person name="Tu Z.J."/>
            <person name="Fang X."/>
            <person name="James A.A."/>
        </authorList>
    </citation>
    <scope>NUCLEOTIDE SEQUENCE [LARGE SCALE GENOMIC DNA]</scope>
    <source>
        <strain evidence="2">Foshan</strain>
    </source>
</reference>
<accession>A0ABM1YYP2</accession>
<sequence length="133" mass="14990">MRELTRRESGSWTGIARFVMVGQKTRRVNFHLTQILSGHDCFRKYLHRFGHAESPLCPPCPNEEETPEHVVFNCPRFMAERSEMQASSVGNLNANNIITEMCQNEVTWNVVNRTVVADHVIAAAKMAGSSEDG</sequence>
<dbReference type="Proteomes" id="UP000069940">
    <property type="component" value="Unassembled WGS sequence"/>
</dbReference>